<dbReference type="AlphaFoldDB" id="H5XUL7"/>
<evidence type="ECO:0000256" key="3">
    <source>
        <dbReference type="ARBA" id="ARBA00022840"/>
    </source>
</evidence>
<dbReference type="InterPro" id="IPR003593">
    <property type="entry name" value="AAA+_ATPase"/>
</dbReference>
<dbReference type="SMART" id="SM00382">
    <property type="entry name" value="AAA"/>
    <property type="match status" value="1"/>
</dbReference>
<organism evidence="5 6">
    <name type="scientific">Desulfosporosinus youngiae DSM 17734</name>
    <dbReference type="NCBI Taxonomy" id="768710"/>
    <lineage>
        <taxon>Bacteria</taxon>
        <taxon>Bacillati</taxon>
        <taxon>Bacillota</taxon>
        <taxon>Clostridia</taxon>
        <taxon>Eubacteriales</taxon>
        <taxon>Desulfitobacteriaceae</taxon>
        <taxon>Desulfosporosinus</taxon>
    </lineage>
</organism>
<evidence type="ECO:0000313" key="6">
    <source>
        <dbReference type="Proteomes" id="UP000005104"/>
    </source>
</evidence>
<dbReference type="InterPro" id="IPR027417">
    <property type="entry name" value="P-loop_NTPase"/>
</dbReference>
<dbReference type="eggNOG" id="COG1120">
    <property type="taxonomic scope" value="Bacteria"/>
</dbReference>
<reference evidence="5 6" key="1">
    <citation type="submission" date="2011-11" db="EMBL/GenBank/DDBJ databases">
        <title>The Noncontiguous Finished genome of Desulfosporosinus youngiae DSM 17734.</title>
        <authorList>
            <consortium name="US DOE Joint Genome Institute (JGI-PGF)"/>
            <person name="Lucas S."/>
            <person name="Han J."/>
            <person name="Lapidus A."/>
            <person name="Cheng J.-F."/>
            <person name="Goodwin L."/>
            <person name="Pitluck S."/>
            <person name="Peters L."/>
            <person name="Ovchinnikova G."/>
            <person name="Lu M."/>
            <person name="Land M.L."/>
            <person name="Hauser L."/>
            <person name="Pester M."/>
            <person name="Spring S."/>
            <person name="Ollivier B."/>
            <person name="Rattei T."/>
            <person name="Klenk H.-P."/>
            <person name="Wagner M."/>
            <person name="Loy A."/>
            <person name="Woyke T.J."/>
        </authorList>
    </citation>
    <scope>NUCLEOTIDE SEQUENCE [LARGE SCALE GENOMIC DNA]</scope>
    <source>
        <strain evidence="5 6">DSM 17734</strain>
    </source>
</reference>
<evidence type="ECO:0000259" key="4">
    <source>
        <dbReference type="PROSITE" id="PS50893"/>
    </source>
</evidence>
<dbReference type="PROSITE" id="PS50893">
    <property type="entry name" value="ABC_TRANSPORTER_2"/>
    <property type="match status" value="1"/>
</dbReference>
<dbReference type="PROSITE" id="PS00211">
    <property type="entry name" value="ABC_TRANSPORTER_1"/>
    <property type="match status" value="1"/>
</dbReference>
<dbReference type="Proteomes" id="UP000005104">
    <property type="component" value="Chromosome"/>
</dbReference>
<evidence type="ECO:0000313" key="5">
    <source>
        <dbReference type="EMBL" id="EHQ89035.1"/>
    </source>
</evidence>
<dbReference type="HOGENOM" id="CLU_000604_1_11_9"/>
<accession>H5XUL7</accession>
<name>H5XUL7_9FIRM</name>
<feature type="domain" description="ABC transporter" evidence="4">
    <location>
        <begin position="5"/>
        <end position="240"/>
    </location>
</feature>
<sequence length="263" mass="28825">MAMMLEVKNLSCGYGQKQVLENVSFSADSGQILCLLGPNGVGKTTLFKAILGIIKLQSGRILLDGRPQDKLSIGEIARLVAYVPQYHTPPFPFTVREVVSTGRTAHIGRFSSPGKRDEAIVDQALEALHITDLADQIYTQISGGERQMVMIARALAQQPKIMVLDEPTSNLDFGNQIKVLEEIKRLAGQGLCIVMTTHFPNHAFICQATVLLIQRNREIRIGSSDEIITEQNIKDAYGVDSRITSVLDNRGNPVKDCVPLANA</sequence>
<dbReference type="PANTHER" id="PTHR42734">
    <property type="entry name" value="METAL TRANSPORT SYSTEM ATP-BINDING PROTEIN TM_0124-RELATED"/>
    <property type="match status" value="1"/>
</dbReference>
<dbReference type="GO" id="GO:0005524">
    <property type="term" value="F:ATP binding"/>
    <property type="evidence" value="ECO:0007669"/>
    <property type="project" value="UniProtKB-KW"/>
</dbReference>
<evidence type="ECO:0000256" key="2">
    <source>
        <dbReference type="ARBA" id="ARBA00022741"/>
    </source>
</evidence>
<keyword evidence="1" id="KW-0813">Transport</keyword>
<gene>
    <name evidence="5" type="ORF">DesyoDRAFT_1924</name>
</gene>
<dbReference type="InterPro" id="IPR050153">
    <property type="entry name" value="Metal_Ion_Import_ABC"/>
</dbReference>
<keyword evidence="6" id="KW-1185">Reference proteome</keyword>
<protein>
    <submittedName>
        <fullName evidence="5">ABC-type cobalamin/Fe3+-siderophore transport system, ATPase component</fullName>
    </submittedName>
</protein>
<dbReference type="SUPFAM" id="SSF52540">
    <property type="entry name" value="P-loop containing nucleoside triphosphate hydrolases"/>
    <property type="match status" value="1"/>
</dbReference>
<dbReference type="FunFam" id="3.40.50.300:FF:000134">
    <property type="entry name" value="Iron-enterobactin ABC transporter ATP-binding protein"/>
    <property type="match status" value="1"/>
</dbReference>
<dbReference type="Gene3D" id="3.40.50.300">
    <property type="entry name" value="P-loop containing nucleotide triphosphate hydrolases"/>
    <property type="match status" value="1"/>
</dbReference>
<dbReference type="CDD" id="cd03214">
    <property type="entry name" value="ABC_Iron-Siderophores_B12_Hemin"/>
    <property type="match status" value="1"/>
</dbReference>
<keyword evidence="3" id="KW-0067">ATP-binding</keyword>
<dbReference type="PANTHER" id="PTHR42734:SF19">
    <property type="entry name" value="IRON COMPOUNDS ABC TRANSPORTER, ATP-BINDING PROTEIN"/>
    <property type="match status" value="1"/>
</dbReference>
<dbReference type="InterPro" id="IPR003439">
    <property type="entry name" value="ABC_transporter-like_ATP-bd"/>
</dbReference>
<dbReference type="EMBL" id="CM001441">
    <property type="protein sequence ID" value="EHQ89035.1"/>
    <property type="molecule type" value="Genomic_DNA"/>
</dbReference>
<evidence type="ECO:0000256" key="1">
    <source>
        <dbReference type="ARBA" id="ARBA00022448"/>
    </source>
</evidence>
<dbReference type="Pfam" id="PF00005">
    <property type="entry name" value="ABC_tran"/>
    <property type="match status" value="1"/>
</dbReference>
<keyword evidence="2" id="KW-0547">Nucleotide-binding</keyword>
<dbReference type="STRING" id="768710.DesyoDRAFT_1924"/>
<proteinExistence type="predicted"/>
<dbReference type="GO" id="GO:0016887">
    <property type="term" value="F:ATP hydrolysis activity"/>
    <property type="evidence" value="ECO:0007669"/>
    <property type="project" value="InterPro"/>
</dbReference>
<dbReference type="InterPro" id="IPR017871">
    <property type="entry name" value="ABC_transporter-like_CS"/>
</dbReference>